<protein>
    <recommendedName>
        <fullName evidence="2">Tryptophan/threonine-rich plasmodium antigen C-terminal domain-containing protein</fullName>
    </recommendedName>
</protein>
<evidence type="ECO:0000313" key="3">
    <source>
        <dbReference type="EMBL" id="KOB89643.1"/>
    </source>
</evidence>
<accession>A0A0L7MA13</accession>
<sequence>MTWNEQDWDTFFATRYKKQFLDEWYDMLKYMDNILNIRKYTLWNKWKGKTLTQWLMQDPQLIADVECEQSDEDASSSPRSAYRQRQ</sequence>
<organism evidence="3 4">
    <name type="scientific">Plasmodium falciparum (isolate Dd2)</name>
    <dbReference type="NCBI Taxonomy" id="57267"/>
    <lineage>
        <taxon>Eukaryota</taxon>
        <taxon>Sar</taxon>
        <taxon>Alveolata</taxon>
        <taxon>Apicomplexa</taxon>
        <taxon>Aconoidasida</taxon>
        <taxon>Haemosporida</taxon>
        <taxon>Plasmodiidae</taxon>
        <taxon>Plasmodium</taxon>
        <taxon>Plasmodium (Laverania)</taxon>
    </lineage>
</organism>
<name>A0A0L7MA13_PLAF4</name>
<evidence type="ECO:0000313" key="4">
    <source>
        <dbReference type="Proteomes" id="UP000054282"/>
    </source>
</evidence>
<dbReference type="AlphaFoldDB" id="A0A0L7MA13"/>
<gene>
    <name evidence="3" type="ORF">PFDG_05192</name>
</gene>
<dbReference type="InterPro" id="IPR022089">
    <property type="entry name" value="Plasmodium-antigen_C"/>
</dbReference>
<evidence type="ECO:0000256" key="1">
    <source>
        <dbReference type="SAM" id="MobiDB-lite"/>
    </source>
</evidence>
<dbReference type="KEGG" id="pfd:PFDG_05192"/>
<feature type="region of interest" description="Disordered" evidence="1">
    <location>
        <begin position="66"/>
        <end position="86"/>
    </location>
</feature>
<feature type="domain" description="Tryptophan/threonine-rich plasmodium antigen C-terminal" evidence="2">
    <location>
        <begin position="2"/>
        <end position="76"/>
    </location>
</feature>
<reference evidence="4" key="1">
    <citation type="submission" date="2006-09" db="EMBL/GenBank/DDBJ databases">
        <title>Annotation of Plasmodium falciparum Dd2.</title>
        <authorList>
            <consortium name="The Broad Institute Genome Sequencing Platform"/>
            <person name="Volkman S.K."/>
            <person name="Neafsey D.E."/>
            <person name="Dash A.P."/>
            <person name="Chitnis C.E."/>
            <person name="Hartl D.L."/>
            <person name="Young S.K."/>
            <person name="Zeng Q."/>
            <person name="Koehrsen M."/>
            <person name="Alvarado L."/>
            <person name="Berlin A."/>
            <person name="Borenstein D."/>
            <person name="Chapman S.B."/>
            <person name="Chen Z."/>
            <person name="Engels R."/>
            <person name="Freedman E."/>
            <person name="Gellesch M."/>
            <person name="Goldberg J."/>
            <person name="Griggs A."/>
            <person name="Gujja S."/>
            <person name="Heilman E.R."/>
            <person name="Heiman D.I."/>
            <person name="Howarth C."/>
            <person name="Jen D."/>
            <person name="Larson L."/>
            <person name="Mehta T."/>
            <person name="Neiman D."/>
            <person name="Park D."/>
            <person name="Pearson M."/>
            <person name="Roberts A."/>
            <person name="Saif S."/>
            <person name="Shea T."/>
            <person name="Shenoy N."/>
            <person name="Sisk P."/>
            <person name="Stolte C."/>
            <person name="Sykes S."/>
            <person name="Walk T."/>
            <person name="White J."/>
            <person name="Yandava C."/>
            <person name="Haas B."/>
            <person name="Henn M.R."/>
            <person name="Nusbaum C."/>
            <person name="Birren B."/>
        </authorList>
    </citation>
    <scope>NUCLEOTIDE SEQUENCE [LARGE SCALE GENOMIC DNA]</scope>
</reference>
<dbReference type="Pfam" id="PF12319">
    <property type="entry name" value="TryThrA_C"/>
    <property type="match status" value="1"/>
</dbReference>
<reference evidence="4" key="2">
    <citation type="submission" date="2006-09" db="EMBL/GenBank/DDBJ databases">
        <title>The genome sequence of Plasmodium falciparum Dd2.</title>
        <authorList>
            <consortium name="The Broad Institute Genome Sequencing Platform"/>
            <person name="Birren B."/>
            <person name="Lander E."/>
            <person name="Galagan J."/>
            <person name="Nusbaum C."/>
            <person name="Devon K."/>
            <person name="Henn M."/>
            <person name="Jaffe D."/>
            <person name="Butler J."/>
            <person name="Alvarez P."/>
            <person name="Gnerre S."/>
            <person name="Grabherr M."/>
            <person name="Kleber M."/>
            <person name="Mauceli E."/>
            <person name="Brockman W."/>
            <person name="MacCallum I.A."/>
            <person name="Rounsley S."/>
            <person name="Young S."/>
            <person name="LaButti K."/>
            <person name="Pushparaj V."/>
            <person name="DeCaprio D."/>
            <person name="Crawford M."/>
            <person name="Koehrsen M."/>
            <person name="Engels R."/>
            <person name="Montgomery P."/>
            <person name="Pearson M."/>
            <person name="Howarth C."/>
            <person name="Larson L."/>
            <person name="Luoma S."/>
            <person name="White J."/>
            <person name="Kodira C."/>
            <person name="Zeng Q."/>
            <person name="O'Leary S."/>
            <person name="Yandava C."/>
            <person name="Alvarado L."/>
            <person name="Wirth D."/>
            <person name="Volkman S."/>
            <person name="Hartl D."/>
        </authorList>
    </citation>
    <scope>NUCLEOTIDE SEQUENCE [LARGE SCALE GENOMIC DNA]</scope>
</reference>
<evidence type="ECO:0000259" key="2">
    <source>
        <dbReference type="Pfam" id="PF12319"/>
    </source>
</evidence>
<dbReference type="EMBL" id="GG702839">
    <property type="protein sequence ID" value="KOB89643.1"/>
    <property type="molecule type" value="Genomic_DNA"/>
</dbReference>
<proteinExistence type="predicted"/>
<dbReference type="Proteomes" id="UP000054282">
    <property type="component" value="Unassembled WGS sequence"/>
</dbReference>